<evidence type="ECO:0000259" key="11">
    <source>
        <dbReference type="Pfam" id="PF02463"/>
    </source>
</evidence>
<gene>
    <name evidence="12" type="primary">recN</name>
    <name evidence="12" type="ORF">JL193_03750</name>
</gene>
<dbReference type="PANTHER" id="PTHR11059">
    <property type="entry name" value="DNA REPAIR PROTEIN RECN"/>
    <property type="match status" value="1"/>
</dbReference>
<dbReference type="RefSeq" id="WP_207972551.1">
    <property type="nucleotide sequence ID" value="NZ_CP071795.1"/>
</dbReference>
<name>A0ABX7SY32_9FLAO</name>
<comment type="function">
    <text evidence="1 9">May be involved in recombinational repair of damaged DNA.</text>
</comment>
<dbReference type="Gene3D" id="3.40.50.300">
    <property type="entry name" value="P-loop containing nucleotide triphosphate hydrolases"/>
    <property type="match status" value="2"/>
</dbReference>
<organism evidence="12 13">
    <name type="scientific">Polaribacter batillariae</name>
    <dbReference type="NCBI Taxonomy" id="2808900"/>
    <lineage>
        <taxon>Bacteria</taxon>
        <taxon>Pseudomonadati</taxon>
        <taxon>Bacteroidota</taxon>
        <taxon>Flavobacteriia</taxon>
        <taxon>Flavobacteriales</taxon>
        <taxon>Flavobacteriaceae</taxon>
    </lineage>
</organism>
<proteinExistence type="inferred from homology"/>
<evidence type="ECO:0000256" key="4">
    <source>
        <dbReference type="ARBA" id="ARBA00022741"/>
    </source>
</evidence>
<evidence type="ECO:0000313" key="12">
    <source>
        <dbReference type="EMBL" id="QTD38421.1"/>
    </source>
</evidence>
<dbReference type="InterPro" id="IPR003395">
    <property type="entry name" value="RecF/RecN/SMC_N"/>
</dbReference>
<feature type="coiled-coil region" evidence="10">
    <location>
        <begin position="158"/>
        <end position="219"/>
    </location>
</feature>
<dbReference type="PANTHER" id="PTHR11059:SF0">
    <property type="entry name" value="DNA REPAIR PROTEIN RECN"/>
    <property type="match status" value="1"/>
</dbReference>
<evidence type="ECO:0000256" key="1">
    <source>
        <dbReference type="ARBA" id="ARBA00003618"/>
    </source>
</evidence>
<accession>A0ABX7SY32</accession>
<dbReference type="InterPro" id="IPR027417">
    <property type="entry name" value="P-loop_NTPase"/>
</dbReference>
<keyword evidence="5 9" id="KW-0227">DNA damage</keyword>
<feature type="coiled-coil region" evidence="10">
    <location>
        <begin position="318"/>
        <end position="355"/>
    </location>
</feature>
<dbReference type="Proteomes" id="UP000663935">
    <property type="component" value="Chromosome"/>
</dbReference>
<keyword evidence="6" id="KW-0067">ATP-binding</keyword>
<dbReference type="SUPFAM" id="SSF52540">
    <property type="entry name" value="P-loop containing nucleoside triphosphate hydrolases"/>
    <property type="match status" value="2"/>
</dbReference>
<dbReference type="CDD" id="cd03241">
    <property type="entry name" value="ABC_RecN"/>
    <property type="match status" value="1"/>
</dbReference>
<feature type="domain" description="RecF/RecN/SMC N-terminal" evidence="11">
    <location>
        <begin position="2"/>
        <end position="507"/>
    </location>
</feature>
<evidence type="ECO:0000256" key="10">
    <source>
        <dbReference type="SAM" id="Coils"/>
    </source>
</evidence>
<evidence type="ECO:0000256" key="8">
    <source>
        <dbReference type="ARBA" id="ARBA00033408"/>
    </source>
</evidence>
<evidence type="ECO:0000256" key="9">
    <source>
        <dbReference type="PIRNR" id="PIRNR003128"/>
    </source>
</evidence>
<keyword evidence="7 9" id="KW-0234">DNA repair</keyword>
<keyword evidence="13" id="KW-1185">Reference proteome</keyword>
<protein>
    <recommendedName>
        <fullName evidence="3 9">DNA repair protein RecN</fullName>
    </recommendedName>
    <alternativeName>
        <fullName evidence="8 9">Recombination protein N</fullName>
    </alternativeName>
</protein>
<dbReference type="EMBL" id="CP071795">
    <property type="protein sequence ID" value="QTD38421.1"/>
    <property type="molecule type" value="Genomic_DNA"/>
</dbReference>
<evidence type="ECO:0000256" key="5">
    <source>
        <dbReference type="ARBA" id="ARBA00022763"/>
    </source>
</evidence>
<reference evidence="12 13" key="1">
    <citation type="submission" date="2021-03" db="EMBL/GenBank/DDBJ databases">
        <title>Complete genome of Polaribacter_sp.G4M1.</title>
        <authorList>
            <person name="Jeong S.W."/>
            <person name="Bae J.W."/>
        </authorList>
    </citation>
    <scope>NUCLEOTIDE SEQUENCE [LARGE SCALE GENOMIC DNA]</scope>
    <source>
        <strain evidence="12 13">G4M1</strain>
    </source>
</reference>
<dbReference type="InterPro" id="IPR004604">
    <property type="entry name" value="DNA_recomb/repair_RecN"/>
</dbReference>
<dbReference type="Pfam" id="PF02463">
    <property type="entry name" value="SMC_N"/>
    <property type="match status" value="1"/>
</dbReference>
<evidence type="ECO:0000256" key="2">
    <source>
        <dbReference type="ARBA" id="ARBA00009441"/>
    </source>
</evidence>
<dbReference type="NCBIfam" id="TIGR00634">
    <property type="entry name" value="recN"/>
    <property type="match status" value="1"/>
</dbReference>
<comment type="similarity">
    <text evidence="2 9">Belongs to the RecN family.</text>
</comment>
<dbReference type="PIRSF" id="PIRSF003128">
    <property type="entry name" value="RecN"/>
    <property type="match status" value="1"/>
</dbReference>
<keyword evidence="10" id="KW-0175">Coiled coil</keyword>
<evidence type="ECO:0000256" key="6">
    <source>
        <dbReference type="ARBA" id="ARBA00022840"/>
    </source>
</evidence>
<evidence type="ECO:0000256" key="3">
    <source>
        <dbReference type="ARBA" id="ARBA00021315"/>
    </source>
</evidence>
<evidence type="ECO:0000313" key="13">
    <source>
        <dbReference type="Proteomes" id="UP000663935"/>
    </source>
</evidence>
<evidence type="ECO:0000256" key="7">
    <source>
        <dbReference type="ARBA" id="ARBA00023204"/>
    </source>
</evidence>
<sequence length="552" mass="62216">MLTQLSINNYALIDSLSIDFSSGLSIITGETGAGKSILLGALGLVLGNRADLSSLKDTSQKCIVEAKMAIANYHLEAFFKKADLDYEAETIIRREILPSGKSRAFVNDTPVNLSVLNELRNQLIDVHSQHQTMELSDNAFQFSVIDALAKNKKQIDAYQRGYLQLQQLEKELKELERVQKEANQQYDYNLHLFKELEKANLKVDEQEDLEERLEKLNNIEDIKINVSEALEISINEEIGIQNLLNTLENRLSKIAAFSKEYQQIAERITSVKIEIDDIVTELENFNENVDFNPNEAEEINDRLQLIYNLQKKHTVNSVQELLVVFEELSEKVQQVESAEEVINKKKQEIHSVSEKLDKVADLITKSRKTAIPKLTKELESLLADLGMQNARFSIKIKPTIVYFSNGKDNLEFLFSANKGGNFGELKKVASGGELSRIMLSVKKILSENIHLPTIIFDEIDTGVSGEVSNKIAAIMQQMSNHMQVIAITHLPQIAAKGNNHYKVYKEEVNGITTTNLKQLSKEERIVEIAEMLSGKDISESALTHAKELLTSL</sequence>
<keyword evidence="4" id="KW-0547">Nucleotide-binding</keyword>